<proteinExistence type="predicted"/>
<dbReference type="Proteomes" id="UP001179181">
    <property type="component" value="Unassembled WGS sequence"/>
</dbReference>
<reference evidence="1 2" key="1">
    <citation type="submission" date="2020-03" db="EMBL/GenBank/DDBJ databases">
        <title>Genomic Encyclopedia of Type Strains, Phase IV (KMG-IV): sequencing the most valuable type-strain genomes for metagenomic binning, comparative biology and taxonomic classification.</title>
        <authorList>
            <person name="Goeker M."/>
        </authorList>
    </citation>
    <scope>NUCLEOTIDE SEQUENCE [LARGE SCALE GENOMIC DNA]</scope>
    <source>
        <strain evidence="1 2">DSM 102865</strain>
    </source>
</reference>
<organism evidence="1 2">
    <name type="scientific">Dyadobacter arcticus</name>
    <dbReference type="NCBI Taxonomy" id="1078754"/>
    <lineage>
        <taxon>Bacteria</taxon>
        <taxon>Pseudomonadati</taxon>
        <taxon>Bacteroidota</taxon>
        <taxon>Cytophagia</taxon>
        <taxon>Cytophagales</taxon>
        <taxon>Spirosomataceae</taxon>
        <taxon>Dyadobacter</taxon>
    </lineage>
</organism>
<protein>
    <recommendedName>
        <fullName evidence="3">Lipoprotein</fullName>
    </recommendedName>
</protein>
<dbReference type="EMBL" id="JAASQJ010000001">
    <property type="protein sequence ID" value="NIJ51879.1"/>
    <property type="molecule type" value="Genomic_DNA"/>
</dbReference>
<gene>
    <name evidence="1" type="ORF">FHS68_001035</name>
</gene>
<dbReference type="RefSeq" id="WP_167267815.1">
    <property type="nucleotide sequence ID" value="NZ_JAASQJ010000001.1"/>
</dbReference>
<evidence type="ECO:0000313" key="2">
    <source>
        <dbReference type="Proteomes" id="UP001179181"/>
    </source>
</evidence>
<name>A0ABX0UIL3_9BACT</name>
<evidence type="ECO:0008006" key="3">
    <source>
        <dbReference type="Google" id="ProtNLM"/>
    </source>
</evidence>
<sequence length="145" mass="16168">MRHIASIFLVAACISSCNRDSGTSNSKANDCFVYKMDKDSAFLQIDIHNDIVKGELAYHLFEKDNNQGSIEGRIVGDTIFAKYKFMSEGVESIREVAFLKKSSNWVEGFGEVEDKNGSMVFKDHLGLKFESGLLFKEVPCPKAAD</sequence>
<comment type="caution">
    <text evidence="1">The sequence shown here is derived from an EMBL/GenBank/DDBJ whole genome shotgun (WGS) entry which is preliminary data.</text>
</comment>
<keyword evidence="2" id="KW-1185">Reference proteome</keyword>
<accession>A0ABX0UIL3</accession>
<evidence type="ECO:0000313" key="1">
    <source>
        <dbReference type="EMBL" id="NIJ51879.1"/>
    </source>
</evidence>